<dbReference type="SUPFAM" id="SSF103025">
    <property type="entry name" value="Folate-binding domain"/>
    <property type="match status" value="1"/>
</dbReference>
<dbReference type="NCBIfam" id="TIGR03317">
    <property type="entry name" value="ygfZ_signature"/>
    <property type="match status" value="1"/>
</dbReference>
<dbReference type="Gene3D" id="3.30.1360.120">
    <property type="entry name" value="Probable tRNA modification gtpase trme, domain 1"/>
    <property type="match status" value="2"/>
</dbReference>
<name>A0A5J5L057_9MICC</name>
<proteinExistence type="predicted"/>
<comment type="caution">
    <text evidence="4">The sequence shown here is derived from an EMBL/GenBank/DDBJ whole genome shotgun (WGS) entry which is preliminary data.</text>
</comment>
<feature type="domain" description="GCVT N-terminal" evidence="3">
    <location>
        <begin position="61"/>
        <end position="170"/>
    </location>
</feature>
<organism evidence="4 5">
    <name type="scientific">Kocuria coralli</name>
    <dbReference type="NCBI Taxonomy" id="1461025"/>
    <lineage>
        <taxon>Bacteria</taxon>
        <taxon>Bacillati</taxon>
        <taxon>Actinomycetota</taxon>
        <taxon>Actinomycetes</taxon>
        <taxon>Micrococcales</taxon>
        <taxon>Micrococcaceae</taxon>
        <taxon>Kocuria</taxon>
    </lineage>
</organism>
<dbReference type="Pfam" id="PF01571">
    <property type="entry name" value="GCV_T"/>
    <property type="match status" value="1"/>
</dbReference>
<dbReference type="OrthoDB" id="9796287at2"/>
<evidence type="ECO:0000256" key="2">
    <source>
        <dbReference type="SAM" id="MobiDB-lite"/>
    </source>
</evidence>
<feature type="region of interest" description="Disordered" evidence="2">
    <location>
        <begin position="414"/>
        <end position="433"/>
    </location>
</feature>
<dbReference type="InterPro" id="IPR027266">
    <property type="entry name" value="TrmE/GcvT-like"/>
</dbReference>
<dbReference type="Proteomes" id="UP000325957">
    <property type="component" value="Unassembled WGS sequence"/>
</dbReference>
<dbReference type="PANTHER" id="PTHR22602:SF0">
    <property type="entry name" value="TRANSFERASE CAF17, MITOCHONDRIAL-RELATED"/>
    <property type="match status" value="1"/>
</dbReference>
<dbReference type="EMBL" id="SZWF01000002">
    <property type="protein sequence ID" value="KAA9395232.1"/>
    <property type="molecule type" value="Genomic_DNA"/>
</dbReference>
<keyword evidence="1" id="KW-0809">Transit peptide</keyword>
<keyword evidence="5" id="KW-1185">Reference proteome</keyword>
<gene>
    <name evidence="4" type="ORF">FCK90_02115</name>
</gene>
<evidence type="ECO:0000313" key="4">
    <source>
        <dbReference type="EMBL" id="KAA9395232.1"/>
    </source>
</evidence>
<accession>A0A5J5L057</accession>
<protein>
    <submittedName>
        <fullName evidence="4">Folate-binding protein YgfZ</fullName>
    </submittedName>
</protein>
<sequence>MGHGRGRPFPGHPRLRRAQEEGLIDVAGAAYHSPLLEEAAGAVEAAGPDAGTAAHYGDPLREQRALAEGTAVVDLSHKGVLTVDGPDRLSWLTTLSSQVLTSLVPGDSSETLFLSVQGRIESAPHVFDDGTRTYLVTEASETESLRSWLESMRFALRVEVADRSEDIAVIGAVEVPEHLRSASAELACGLEPGTGTDADSGLPLIWKDPWPGVTHGGWAYGIQDGHPAAQRRWSEILIRRADLSDALTGPAADGLGLAGSWAAEALRIEAWRPRAGVDADERSVPHELDWLRTAVHLEKGCYKGQETIARVHNLGHPPRRLTFLDLDGSEHTVPPAGAEVLAGDRVVGRVTAAQMHYEAGPIALAVLKRSVDPAADLVVRSTRDDAAEGQDPAAVDGQREERWAAAQTVVVPPEAGSAVQREKGFLRAPRDRR</sequence>
<dbReference type="AlphaFoldDB" id="A0A5J5L057"/>
<evidence type="ECO:0000313" key="5">
    <source>
        <dbReference type="Proteomes" id="UP000325957"/>
    </source>
</evidence>
<dbReference type="InterPro" id="IPR017703">
    <property type="entry name" value="YgfZ/GCV_T_CS"/>
</dbReference>
<evidence type="ECO:0000256" key="1">
    <source>
        <dbReference type="ARBA" id="ARBA00022946"/>
    </source>
</evidence>
<dbReference type="PANTHER" id="PTHR22602">
    <property type="entry name" value="TRANSFERASE CAF17, MITOCHONDRIAL-RELATED"/>
    <property type="match status" value="1"/>
</dbReference>
<reference evidence="4 5" key="1">
    <citation type="submission" date="2019-05" db="EMBL/GenBank/DDBJ databases">
        <title>Kocuria coralli sp. nov., a novel actinobacterium isolated from coral reef seawater.</title>
        <authorList>
            <person name="Li J."/>
        </authorList>
    </citation>
    <scope>NUCLEOTIDE SEQUENCE [LARGE SCALE GENOMIC DNA]</scope>
    <source>
        <strain evidence="4 5">SCSIO 13007</strain>
    </source>
</reference>
<feature type="compositionally biased region" description="Basic and acidic residues" evidence="2">
    <location>
        <begin position="420"/>
        <end position="433"/>
    </location>
</feature>
<dbReference type="InterPro" id="IPR045179">
    <property type="entry name" value="YgfZ/GcvT"/>
</dbReference>
<evidence type="ECO:0000259" key="3">
    <source>
        <dbReference type="Pfam" id="PF01571"/>
    </source>
</evidence>
<dbReference type="GO" id="GO:0016226">
    <property type="term" value="P:iron-sulfur cluster assembly"/>
    <property type="evidence" value="ECO:0007669"/>
    <property type="project" value="TreeGrafter"/>
</dbReference>
<dbReference type="InterPro" id="IPR006222">
    <property type="entry name" value="GCVT_N"/>
</dbReference>